<organism evidence="1">
    <name type="scientific">Florenciella parvula</name>
    <dbReference type="NCBI Taxonomy" id="236787"/>
    <lineage>
        <taxon>Eukaryota</taxon>
        <taxon>Sar</taxon>
        <taxon>Stramenopiles</taxon>
        <taxon>Ochrophyta</taxon>
        <taxon>Dictyochophyceae</taxon>
        <taxon>Florenciellales</taxon>
        <taxon>Florenciella</taxon>
    </lineage>
</organism>
<name>A0A7S2GCJ4_9STRA</name>
<dbReference type="AlphaFoldDB" id="A0A7S2GCJ4"/>
<sequence length="90" mass="9414">MAPASPRVSQMLYPLVNLVPRVGKYIWTVKLAPGSPAVLAVLAMLPLRATSKQGNGAAGNLIATVVARAVVVVQEYVTVTDPPTSTETKT</sequence>
<evidence type="ECO:0000313" key="1">
    <source>
        <dbReference type="EMBL" id="CAD9440785.1"/>
    </source>
</evidence>
<reference evidence="1" key="1">
    <citation type="submission" date="2021-01" db="EMBL/GenBank/DDBJ databases">
        <authorList>
            <person name="Corre E."/>
            <person name="Pelletier E."/>
            <person name="Niang G."/>
            <person name="Scheremetjew M."/>
            <person name="Finn R."/>
            <person name="Kale V."/>
            <person name="Holt S."/>
            <person name="Cochrane G."/>
            <person name="Meng A."/>
            <person name="Brown T."/>
            <person name="Cohen L."/>
        </authorList>
    </citation>
    <scope>NUCLEOTIDE SEQUENCE</scope>
    <source>
        <strain evidence="1">RCC1693</strain>
    </source>
</reference>
<dbReference type="EMBL" id="HBGT01028246">
    <property type="protein sequence ID" value="CAD9440785.1"/>
    <property type="molecule type" value="Transcribed_RNA"/>
</dbReference>
<accession>A0A7S2GCJ4</accession>
<protein>
    <submittedName>
        <fullName evidence="1">Uncharacterized protein</fullName>
    </submittedName>
</protein>
<proteinExistence type="predicted"/>
<gene>
    <name evidence="1" type="ORF">FPAR1323_LOCUS14716</name>
</gene>